<accession>A0A4C1U0T7</accession>
<dbReference type="Proteomes" id="UP000299102">
    <property type="component" value="Unassembled WGS sequence"/>
</dbReference>
<evidence type="ECO:0000313" key="1">
    <source>
        <dbReference type="EMBL" id="GBP19426.1"/>
    </source>
</evidence>
<dbReference type="AlphaFoldDB" id="A0A4C1U0T7"/>
<proteinExistence type="predicted"/>
<protein>
    <submittedName>
        <fullName evidence="1">Uncharacterized protein</fullName>
    </submittedName>
</protein>
<name>A0A4C1U0T7_EUMVA</name>
<gene>
    <name evidence="1" type="ORF">EVAR_15774_1</name>
</gene>
<keyword evidence="2" id="KW-1185">Reference proteome</keyword>
<sequence>MSGSVAQHLRESPSNYKVPDSILTTGKIDQSIVNLSKSNQSVCAWETPQAIGLGCCHRIRDEGRKKFLRQWTKVGASDSPPFEIRRLWENMSQQWDY</sequence>
<organism evidence="1 2">
    <name type="scientific">Eumeta variegata</name>
    <name type="common">Bagworm moth</name>
    <name type="synonym">Eumeta japonica</name>
    <dbReference type="NCBI Taxonomy" id="151549"/>
    <lineage>
        <taxon>Eukaryota</taxon>
        <taxon>Metazoa</taxon>
        <taxon>Ecdysozoa</taxon>
        <taxon>Arthropoda</taxon>
        <taxon>Hexapoda</taxon>
        <taxon>Insecta</taxon>
        <taxon>Pterygota</taxon>
        <taxon>Neoptera</taxon>
        <taxon>Endopterygota</taxon>
        <taxon>Lepidoptera</taxon>
        <taxon>Glossata</taxon>
        <taxon>Ditrysia</taxon>
        <taxon>Tineoidea</taxon>
        <taxon>Psychidae</taxon>
        <taxon>Oiketicinae</taxon>
        <taxon>Eumeta</taxon>
    </lineage>
</organism>
<evidence type="ECO:0000313" key="2">
    <source>
        <dbReference type="Proteomes" id="UP000299102"/>
    </source>
</evidence>
<dbReference type="EMBL" id="BGZK01000108">
    <property type="protein sequence ID" value="GBP19426.1"/>
    <property type="molecule type" value="Genomic_DNA"/>
</dbReference>
<reference evidence="1 2" key="1">
    <citation type="journal article" date="2019" name="Commun. Biol.">
        <title>The bagworm genome reveals a unique fibroin gene that provides high tensile strength.</title>
        <authorList>
            <person name="Kono N."/>
            <person name="Nakamura H."/>
            <person name="Ohtoshi R."/>
            <person name="Tomita M."/>
            <person name="Numata K."/>
            <person name="Arakawa K."/>
        </authorList>
    </citation>
    <scope>NUCLEOTIDE SEQUENCE [LARGE SCALE GENOMIC DNA]</scope>
</reference>
<comment type="caution">
    <text evidence="1">The sequence shown here is derived from an EMBL/GenBank/DDBJ whole genome shotgun (WGS) entry which is preliminary data.</text>
</comment>